<gene>
    <name evidence="3" type="ORF">ABUH87_16145</name>
</gene>
<dbReference type="InterPro" id="IPR012373">
    <property type="entry name" value="Ferrdict_sens_TM"/>
</dbReference>
<dbReference type="PANTHER" id="PTHR30273">
    <property type="entry name" value="PERIPLASMIC SIGNAL SENSOR AND SIGMA FACTOR ACTIVATOR FECR-RELATED"/>
    <property type="match status" value="1"/>
</dbReference>
<dbReference type="Gene3D" id="3.55.50.30">
    <property type="match status" value="1"/>
</dbReference>
<dbReference type="EMBL" id="JBFNXR010000052">
    <property type="protein sequence ID" value="MEW9856669.1"/>
    <property type="molecule type" value="Genomic_DNA"/>
</dbReference>
<dbReference type="RefSeq" id="WP_367775138.1">
    <property type="nucleotide sequence ID" value="NZ_JBFNXR010000052.1"/>
</dbReference>
<sequence>MADPRDIPNHILSQAASWWNRRERGERGIDEKLDAWLLADPLHRRAFEAVRDIWEASSGLGDLPIGQHRQLRRAPFYMRRNTHVALATLGAFACMFLVATLLVQSRSPFAPVTAAYAADLATRRGEIRAFEIQGGASLVLDSLSRAKVTRDADTYRLTLEAGRVRVHPGSGNQQWLIVAGGTQARVAGAAYDVSVIARQPRLVAIDGPIEMIGKTGAMSLVSGEAAPLGCDTCPPKRIARGEVQWISGMLVFEATPLDEAVRAINRYNTVQIRMLDKAIARQRITGAFRASDPQAFAKAVAAMFDQKVSASNPGEIVLVPS</sequence>
<dbReference type="InterPro" id="IPR006860">
    <property type="entry name" value="FecR"/>
</dbReference>
<keyword evidence="1" id="KW-0472">Membrane</keyword>
<comment type="caution">
    <text evidence="3">The sequence shown here is derived from an EMBL/GenBank/DDBJ whole genome shotgun (WGS) entry which is preliminary data.</text>
</comment>
<evidence type="ECO:0000313" key="4">
    <source>
        <dbReference type="Proteomes" id="UP001556118"/>
    </source>
</evidence>
<dbReference type="Pfam" id="PF04773">
    <property type="entry name" value="FecR"/>
    <property type="match status" value="1"/>
</dbReference>
<proteinExistence type="predicted"/>
<protein>
    <submittedName>
        <fullName evidence="3">FecR domain-containing protein</fullName>
    </submittedName>
</protein>
<keyword evidence="4" id="KW-1185">Reference proteome</keyword>
<evidence type="ECO:0000313" key="3">
    <source>
        <dbReference type="EMBL" id="MEW9856669.1"/>
    </source>
</evidence>
<accession>A0ABV3RF23</accession>
<dbReference type="PIRSF" id="PIRSF018266">
    <property type="entry name" value="FecR"/>
    <property type="match status" value="1"/>
</dbReference>
<keyword evidence="1" id="KW-0812">Transmembrane</keyword>
<dbReference type="PANTHER" id="PTHR30273:SF2">
    <property type="entry name" value="PROTEIN FECR"/>
    <property type="match status" value="1"/>
</dbReference>
<dbReference type="Proteomes" id="UP001556118">
    <property type="component" value="Unassembled WGS sequence"/>
</dbReference>
<feature type="domain" description="FecR protein" evidence="2">
    <location>
        <begin position="119"/>
        <end position="207"/>
    </location>
</feature>
<evidence type="ECO:0000256" key="1">
    <source>
        <dbReference type="SAM" id="Phobius"/>
    </source>
</evidence>
<reference evidence="3 4" key="1">
    <citation type="submission" date="2024-06" db="EMBL/GenBank/DDBJ databases">
        <title>Novosphingobium rhizovicinus M1R2S20.</title>
        <authorList>
            <person name="Sun J.-Q."/>
        </authorList>
    </citation>
    <scope>NUCLEOTIDE SEQUENCE [LARGE SCALE GENOMIC DNA]</scope>
    <source>
        <strain evidence="3 4">M1R2S20</strain>
    </source>
</reference>
<evidence type="ECO:0000259" key="2">
    <source>
        <dbReference type="Pfam" id="PF04773"/>
    </source>
</evidence>
<feature type="transmembrane region" description="Helical" evidence="1">
    <location>
        <begin position="82"/>
        <end position="103"/>
    </location>
</feature>
<keyword evidence="1" id="KW-1133">Transmembrane helix</keyword>
<name>A0ABV3RF23_9SPHN</name>
<organism evidence="3 4">
    <name type="scientific">Novosphingobium rhizovicinum</name>
    <dbReference type="NCBI Taxonomy" id="3228928"/>
    <lineage>
        <taxon>Bacteria</taxon>
        <taxon>Pseudomonadati</taxon>
        <taxon>Pseudomonadota</taxon>
        <taxon>Alphaproteobacteria</taxon>
        <taxon>Sphingomonadales</taxon>
        <taxon>Sphingomonadaceae</taxon>
        <taxon>Novosphingobium</taxon>
    </lineage>
</organism>